<protein>
    <recommendedName>
        <fullName evidence="3">Lipoprotein</fullName>
    </recommendedName>
</protein>
<reference evidence="1 2" key="1">
    <citation type="submission" date="2020-09" db="EMBL/GenBank/DDBJ databases">
        <title>Characterization of Treponema spp. from bovine digital dermatitis in Korea.</title>
        <authorList>
            <person name="Espiritu H.M."/>
            <person name="Cho Y.I."/>
            <person name="Mamuad L."/>
        </authorList>
    </citation>
    <scope>NUCLEOTIDE SEQUENCE [LARGE SCALE GENOMIC DNA]</scope>
    <source>
        <strain evidence="1 2">KS1</strain>
    </source>
</reference>
<dbReference type="EMBL" id="CP061839">
    <property type="protein sequence ID" value="QOW61189.1"/>
    <property type="molecule type" value="Genomic_DNA"/>
</dbReference>
<evidence type="ECO:0008006" key="3">
    <source>
        <dbReference type="Google" id="ProtNLM"/>
    </source>
</evidence>
<accession>A0A7S7AWX0</accession>
<gene>
    <name evidence="1" type="ORF">IFE08_01915</name>
</gene>
<dbReference type="PROSITE" id="PS51257">
    <property type="entry name" value="PROKAR_LIPOPROTEIN"/>
    <property type="match status" value="1"/>
</dbReference>
<evidence type="ECO:0000313" key="2">
    <source>
        <dbReference type="Proteomes" id="UP000593915"/>
    </source>
</evidence>
<dbReference type="Proteomes" id="UP000593915">
    <property type="component" value="Chromosome"/>
</dbReference>
<organism evidence="1 2">
    <name type="scientific">Treponema pedis</name>
    <dbReference type="NCBI Taxonomy" id="409322"/>
    <lineage>
        <taxon>Bacteria</taxon>
        <taxon>Pseudomonadati</taxon>
        <taxon>Spirochaetota</taxon>
        <taxon>Spirochaetia</taxon>
        <taxon>Spirochaetales</taxon>
        <taxon>Treponemataceae</taxon>
        <taxon>Treponema</taxon>
    </lineage>
</organism>
<evidence type="ECO:0000313" key="1">
    <source>
        <dbReference type="EMBL" id="QOW61189.1"/>
    </source>
</evidence>
<dbReference type="AlphaFoldDB" id="A0A7S7AWX0"/>
<name>A0A7S7AWX0_9SPIR</name>
<dbReference type="GeneID" id="301090130"/>
<sequence length="112" mass="13345">MKNIVFIITVILVFMSCSIKPSFISNIETYGYVDLQDFIKDEFDYLLIVDEGNYISDIIPNINNDRDFWLGQKIYFVKNDFIVKQINIEYYVSKPEMDYISFFLNIILKKII</sequence>
<proteinExistence type="predicted"/>
<dbReference type="RefSeq" id="WP_020965367.1">
    <property type="nucleotide sequence ID" value="NZ_CP061839.1"/>
</dbReference>